<evidence type="ECO:0000313" key="2">
    <source>
        <dbReference type="EMBL" id="THU50435.1"/>
    </source>
</evidence>
<protein>
    <submittedName>
        <fullName evidence="2">Uncharacterized protein</fullName>
    </submittedName>
</protein>
<accession>A0A4S8IPG2</accession>
<name>A0A4S8IPG2_MUSBA</name>
<dbReference type="EMBL" id="PYDT01000009">
    <property type="protein sequence ID" value="THU50435.1"/>
    <property type="molecule type" value="Genomic_DNA"/>
</dbReference>
<evidence type="ECO:0000313" key="3">
    <source>
        <dbReference type="Proteomes" id="UP000317650"/>
    </source>
</evidence>
<feature type="region of interest" description="Disordered" evidence="1">
    <location>
        <begin position="61"/>
        <end position="85"/>
    </location>
</feature>
<sequence>MARDLYSLPSEVLLSRSAKSLLWGNHYVVALMDRVRDAGRVIAILGGRNAELRKQLDEARAKGSPEAVAAAEQRASDLDAEASEEQSTELQTRLKAFVAEARSARGDSLELIRRLEGARAKAREASEALDAEIRQRLAKDKKLLEDYKGSSGFQLGLVRTGRVSYEYGYRIALARFKARHPDLEVAEDPFDSFP</sequence>
<proteinExistence type="predicted"/>
<comment type="caution">
    <text evidence="2">The sequence shown here is derived from an EMBL/GenBank/DDBJ whole genome shotgun (WGS) entry which is preliminary data.</text>
</comment>
<dbReference type="Proteomes" id="UP000317650">
    <property type="component" value="Chromosome 6"/>
</dbReference>
<evidence type="ECO:0000256" key="1">
    <source>
        <dbReference type="SAM" id="MobiDB-lite"/>
    </source>
</evidence>
<organism evidence="2 3">
    <name type="scientific">Musa balbisiana</name>
    <name type="common">Banana</name>
    <dbReference type="NCBI Taxonomy" id="52838"/>
    <lineage>
        <taxon>Eukaryota</taxon>
        <taxon>Viridiplantae</taxon>
        <taxon>Streptophyta</taxon>
        <taxon>Embryophyta</taxon>
        <taxon>Tracheophyta</taxon>
        <taxon>Spermatophyta</taxon>
        <taxon>Magnoliopsida</taxon>
        <taxon>Liliopsida</taxon>
        <taxon>Zingiberales</taxon>
        <taxon>Musaceae</taxon>
        <taxon>Musa</taxon>
    </lineage>
</organism>
<reference evidence="2 3" key="1">
    <citation type="journal article" date="2019" name="Nat. Plants">
        <title>Genome sequencing of Musa balbisiana reveals subgenome evolution and function divergence in polyploid bananas.</title>
        <authorList>
            <person name="Yao X."/>
        </authorList>
    </citation>
    <scope>NUCLEOTIDE SEQUENCE [LARGE SCALE GENOMIC DNA]</scope>
    <source>
        <strain evidence="3">cv. DH-PKW</strain>
        <tissue evidence="2">Leaves</tissue>
    </source>
</reference>
<dbReference type="AlphaFoldDB" id="A0A4S8IPG2"/>
<gene>
    <name evidence="2" type="ORF">C4D60_Mb06t20200</name>
</gene>
<keyword evidence="3" id="KW-1185">Reference proteome</keyword>